<dbReference type="InterPro" id="IPR002818">
    <property type="entry name" value="DJ-1/PfpI"/>
</dbReference>
<dbReference type="PANTHER" id="PTHR43280">
    <property type="entry name" value="ARAC-FAMILY TRANSCRIPTIONAL REGULATOR"/>
    <property type="match status" value="1"/>
</dbReference>
<dbReference type="SUPFAM" id="SSF46689">
    <property type="entry name" value="Homeodomain-like"/>
    <property type="match status" value="2"/>
</dbReference>
<dbReference type="PANTHER" id="PTHR43280:SF30">
    <property type="entry name" value="MMSAB OPERON REGULATORY PROTEIN"/>
    <property type="match status" value="1"/>
</dbReference>
<feature type="domain" description="HTH araC/xylS-type" evidence="4">
    <location>
        <begin position="223"/>
        <end position="321"/>
    </location>
</feature>
<dbReference type="Pfam" id="PF01965">
    <property type="entry name" value="DJ-1_PfpI"/>
    <property type="match status" value="1"/>
</dbReference>
<dbReference type="Pfam" id="PF12833">
    <property type="entry name" value="HTH_18"/>
    <property type="match status" value="1"/>
</dbReference>
<organism evidence="5 6">
    <name type="scientific">Vibrio splendidus</name>
    <dbReference type="NCBI Taxonomy" id="29497"/>
    <lineage>
        <taxon>Bacteria</taxon>
        <taxon>Pseudomonadati</taxon>
        <taxon>Pseudomonadota</taxon>
        <taxon>Gammaproteobacteria</taxon>
        <taxon>Vibrionales</taxon>
        <taxon>Vibrionaceae</taxon>
        <taxon>Vibrio</taxon>
    </lineage>
</organism>
<evidence type="ECO:0000256" key="2">
    <source>
        <dbReference type="ARBA" id="ARBA00023125"/>
    </source>
</evidence>
<keyword evidence="3" id="KW-0804">Transcription</keyword>
<keyword evidence="1" id="KW-0805">Transcription regulation</keyword>
<sequence>MAIVTKSVMVEIIDYPGSLQSAVFGVKEFLQMANSLDPSNEQVQFHVEIKPHDDLACSTGHSIGTSQDSSTFGSKADIILLPPNLDGRYYLEPDEGLLDYLVESHQRGSILCSACAGVFILAKTGLLQGRTVTTHWKAQQKFSDLYSDIDVDIDKILIDDADIITAGGLMSWMDLALSILTKYTTPTNTRNLGKYLVLDTGLREQRYYQSFTPNYAHGNDKIVSVQHFIQKNYHLSLTLDQLAEEAFMTRRTFIRQFTKATTFTPINYIQHVRIQSACELLESSHKPVEQISYLVGYEDVNSFRKVFMKIIGLTPSRFRSRFLSEE</sequence>
<dbReference type="PROSITE" id="PS01124">
    <property type="entry name" value="HTH_ARAC_FAMILY_2"/>
    <property type="match status" value="1"/>
</dbReference>
<dbReference type="InterPro" id="IPR009057">
    <property type="entry name" value="Homeodomain-like_sf"/>
</dbReference>
<dbReference type="EMBL" id="MCZF01000262">
    <property type="protein sequence ID" value="PMM43227.1"/>
    <property type="molecule type" value="Genomic_DNA"/>
</dbReference>
<reference evidence="6" key="1">
    <citation type="submission" date="2016-07" db="EMBL/GenBank/DDBJ databases">
        <title>Nontailed viruses are major unrecognized killers of bacteria in the ocean.</title>
        <authorList>
            <person name="Kauffman K."/>
            <person name="Hussain F."/>
            <person name="Yang J."/>
            <person name="Arevalo P."/>
            <person name="Brown J."/>
            <person name="Cutler M."/>
            <person name="Kelly L."/>
            <person name="Polz M.F."/>
        </authorList>
    </citation>
    <scope>NUCLEOTIDE SEQUENCE [LARGE SCALE GENOMIC DNA]</scope>
    <source>
        <strain evidence="6">10N.261.48.B5</strain>
    </source>
</reference>
<dbReference type="AlphaFoldDB" id="A0A2N7JMU7"/>
<dbReference type="SUPFAM" id="SSF52317">
    <property type="entry name" value="Class I glutamine amidotransferase-like"/>
    <property type="match status" value="1"/>
</dbReference>
<evidence type="ECO:0000313" key="5">
    <source>
        <dbReference type="EMBL" id="PMM43227.1"/>
    </source>
</evidence>
<evidence type="ECO:0000313" key="6">
    <source>
        <dbReference type="Proteomes" id="UP000235533"/>
    </source>
</evidence>
<keyword evidence="2" id="KW-0238">DNA-binding</keyword>
<evidence type="ECO:0000256" key="3">
    <source>
        <dbReference type="ARBA" id="ARBA00023163"/>
    </source>
</evidence>
<dbReference type="InterPro" id="IPR018060">
    <property type="entry name" value="HTH_AraC"/>
</dbReference>
<dbReference type="GO" id="GO:0043565">
    <property type="term" value="F:sequence-specific DNA binding"/>
    <property type="evidence" value="ECO:0007669"/>
    <property type="project" value="InterPro"/>
</dbReference>
<dbReference type="RefSeq" id="WP_102553197.1">
    <property type="nucleotide sequence ID" value="NZ_MCZF01000262.1"/>
</dbReference>
<dbReference type="GO" id="GO:0003700">
    <property type="term" value="F:DNA-binding transcription factor activity"/>
    <property type="evidence" value="ECO:0007669"/>
    <property type="project" value="InterPro"/>
</dbReference>
<comment type="caution">
    <text evidence="5">The sequence shown here is derived from an EMBL/GenBank/DDBJ whole genome shotgun (WGS) entry which is preliminary data.</text>
</comment>
<dbReference type="Gene3D" id="1.10.10.60">
    <property type="entry name" value="Homeodomain-like"/>
    <property type="match status" value="2"/>
</dbReference>
<proteinExistence type="predicted"/>
<protein>
    <submittedName>
        <fullName evidence="5">AraC family transcriptional regulator</fullName>
    </submittedName>
</protein>
<dbReference type="Proteomes" id="UP000235533">
    <property type="component" value="Unassembled WGS sequence"/>
</dbReference>
<dbReference type="InterPro" id="IPR029062">
    <property type="entry name" value="Class_I_gatase-like"/>
</dbReference>
<gene>
    <name evidence="5" type="ORF">BCT54_06655</name>
</gene>
<evidence type="ECO:0000259" key="4">
    <source>
        <dbReference type="PROSITE" id="PS01124"/>
    </source>
</evidence>
<dbReference type="Gene3D" id="3.40.50.880">
    <property type="match status" value="1"/>
</dbReference>
<accession>A0A2N7JMU7</accession>
<dbReference type="SMART" id="SM00342">
    <property type="entry name" value="HTH_ARAC"/>
    <property type="match status" value="1"/>
</dbReference>
<evidence type="ECO:0000256" key="1">
    <source>
        <dbReference type="ARBA" id="ARBA00023015"/>
    </source>
</evidence>
<name>A0A2N7JMU7_VIBSP</name>